<organism evidence="5 6">
    <name type="scientific">Haloechinothrix salitolerans</name>
    <dbReference type="NCBI Taxonomy" id="926830"/>
    <lineage>
        <taxon>Bacteria</taxon>
        <taxon>Bacillati</taxon>
        <taxon>Actinomycetota</taxon>
        <taxon>Actinomycetes</taxon>
        <taxon>Pseudonocardiales</taxon>
        <taxon>Pseudonocardiaceae</taxon>
        <taxon>Haloechinothrix</taxon>
    </lineage>
</organism>
<evidence type="ECO:0000313" key="5">
    <source>
        <dbReference type="EMBL" id="MFC6868933.1"/>
    </source>
</evidence>
<keyword evidence="6" id="KW-1185">Reference proteome</keyword>
<sequence length="373" mass="41319">MRIGNQEVLLPATMVGNYPEPRWYRGESFARYPGLPGNLVFDSISKEALEDCIQCIARDQERAGLDLIADGRVFGGEDAYAQLLYHYMERMTGYELNGPNLPVPIYSALYAPTCVGEVRRRYPFHLDTLKALRRSTDRPIKVSYTGVGAMTAATNNTYYSDIKELGLALAKAINEDLKDLADVGVDAVQLDEFVWPYGMGDWEIECLNAAVKGVDAQIWLHVCWGNWGGTPAYLPYEGDDEDKDLGIYNLERRPEGSTETTERARSIFPKVLGADIDVLNYEVGRTGPDDLKPLADNNWDKAFVAGVIDVKSLITETADEVADRIRAVMEYVPIERLGVTTDCGLPNMPRMIAANKLRALAEGAAIVRAEHGA</sequence>
<dbReference type="InterPro" id="IPR038071">
    <property type="entry name" value="UROD/MetE-like_sf"/>
</dbReference>
<dbReference type="SUPFAM" id="SSF51726">
    <property type="entry name" value="UROD/MetE-like"/>
    <property type="match status" value="1"/>
</dbReference>
<dbReference type="RefSeq" id="WP_345403159.1">
    <property type="nucleotide sequence ID" value="NZ_BAABLA010000113.1"/>
</dbReference>
<keyword evidence="3" id="KW-0862">Zinc</keyword>
<reference evidence="6" key="1">
    <citation type="journal article" date="2019" name="Int. J. Syst. Evol. Microbiol.">
        <title>The Global Catalogue of Microorganisms (GCM) 10K type strain sequencing project: providing services to taxonomists for standard genome sequencing and annotation.</title>
        <authorList>
            <consortium name="The Broad Institute Genomics Platform"/>
            <consortium name="The Broad Institute Genome Sequencing Center for Infectious Disease"/>
            <person name="Wu L."/>
            <person name="Ma J."/>
        </authorList>
    </citation>
    <scope>NUCLEOTIDE SEQUENCE [LARGE SCALE GENOMIC DNA]</scope>
    <source>
        <strain evidence="6">KCTC 32255</strain>
    </source>
</reference>
<evidence type="ECO:0000256" key="3">
    <source>
        <dbReference type="ARBA" id="ARBA00022833"/>
    </source>
</evidence>
<comment type="caution">
    <text evidence="5">The sequence shown here is derived from an EMBL/GenBank/DDBJ whole genome shotgun (WGS) entry which is preliminary data.</text>
</comment>
<comment type="cofactor">
    <cofactor evidence="1">
        <name>Zn(2+)</name>
        <dbReference type="ChEBI" id="CHEBI:29105"/>
    </cofactor>
</comment>
<feature type="domain" description="Cobalamin-independent methionine synthase MetE C-terminal/archaeal" evidence="4">
    <location>
        <begin position="267"/>
        <end position="363"/>
    </location>
</feature>
<evidence type="ECO:0000256" key="2">
    <source>
        <dbReference type="ARBA" id="ARBA00022723"/>
    </source>
</evidence>
<evidence type="ECO:0000259" key="4">
    <source>
        <dbReference type="Pfam" id="PF01717"/>
    </source>
</evidence>
<dbReference type="InterPro" id="IPR002629">
    <property type="entry name" value="Met_Synth_C/arc"/>
</dbReference>
<accession>A0ABW2C1C9</accession>
<gene>
    <name evidence="5" type="ORF">ACFQGD_17460</name>
</gene>
<keyword evidence="2" id="KW-0479">Metal-binding</keyword>
<dbReference type="CDD" id="cd03311">
    <property type="entry name" value="CIMS_C_terminal_like"/>
    <property type="match status" value="1"/>
</dbReference>
<protein>
    <submittedName>
        <fullName evidence="5">Cobalamin-independent methionine synthase II family protein</fullName>
    </submittedName>
</protein>
<dbReference type="PANTHER" id="PTHR30519">
    <property type="entry name" value="5-METHYLTETRAHYDROPTEROYLTRIGLUTAMATE--HOMOCYSTEINE METHYLTRANSFERASE"/>
    <property type="match status" value="1"/>
</dbReference>
<dbReference type="Proteomes" id="UP001596337">
    <property type="component" value="Unassembled WGS sequence"/>
</dbReference>
<proteinExistence type="predicted"/>
<dbReference type="Pfam" id="PF01717">
    <property type="entry name" value="Meth_synt_2"/>
    <property type="match status" value="2"/>
</dbReference>
<evidence type="ECO:0000256" key="1">
    <source>
        <dbReference type="ARBA" id="ARBA00001947"/>
    </source>
</evidence>
<dbReference type="EMBL" id="JBHSXX010000001">
    <property type="protein sequence ID" value="MFC6868933.1"/>
    <property type="molecule type" value="Genomic_DNA"/>
</dbReference>
<dbReference type="Gene3D" id="3.20.20.210">
    <property type="match status" value="1"/>
</dbReference>
<evidence type="ECO:0000313" key="6">
    <source>
        <dbReference type="Proteomes" id="UP001596337"/>
    </source>
</evidence>
<name>A0ABW2C1C9_9PSEU</name>
<feature type="domain" description="Cobalamin-independent methionine synthase MetE C-terminal/archaeal" evidence="4">
    <location>
        <begin position="11"/>
        <end position="201"/>
    </location>
</feature>